<name>A0ABW6KA06_9BACI</name>
<evidence type="ECO:0000313" key="2">
    <source>
        <dbReference type="Proteomes" id="UP001601059"/>
    </source>
</evidence>
<accession>A0ABW6KA06</accession>
<dbReference type="RefSeq" id="WP_389358003.1">
    <property type="nucleotide sequence ID" value="NZ_JBIACK010000001.1"/>
</dbReference>
<comment type="caution">
    <text evidence="1">The sequence shown here is derived from an EMBL/GenBank/DDBJ whole genome shotgun (WGS) entry which is preliminary data.</text>
</comment>
<keyword evidence="2" id="KW-1185">Reference proteome</keyword>
<gene>
    <name evidence="1" type="ORF">ACFYKX_03260</name>
</gene>
<sequence>MDSELKKIFDLLSVMDSKLNNVEKRLTHLEKVDSIEHRVTVNQIDISDIKELLQKLEAHPEDQFTSIVKEAMSKFEDIYLKHVDTINRRLDSQLLKIAKAEEEIQMLR</sequence>
<evidence type="ECO:0000313" key="1">
    <source>
        <dbReference type="EMBL" id="MFE8699638.1"/>
    </source>
</evidence>
<reference evidence="1 2" key="1">
    <citation type="submission" date="2024-08" db="EMBL/GenBank/DDBJ databases">
        <title>Two novel Cytobacillus novel species.</title>
        <authorList>
            <person name="Liu G."/>
        </authorList>
    </citation>
    <scope>NUCLEOTIDE SEQUENCE [LARGE SCALE GENOMIC DNA]</scope>
    <source>
        <strain evidence="1 2">FJAT-54145</strain>
    </source>
</reference>
<protein>
    <submittedName>
        <fullName evidence="1">Uncharacterized protein</fullName>
    </submittedName>
</protein>
<organism evidence="1 2">
    <name type="scientific">Cytobacillus spartinae</name>
    <dbReference type="NCBI Taxonomy" id="3299023"/>
    <lineage>
        <taxon>Bacteria</taxon>
        <taxon>Bacillati</taxon>
        <taxon>Bacillota</taxon>
        <taxon>Bacilli</taxon>
        <taxon>Bacillales</taxon>
        <taxon>Bacillaceae</taxon>
        <taxon>Cytobacillus</taxon>
    </lineage>
</organism>
<dbReference type="EMBL" id="JBIACK010000001">
    <property type="protein sequence ID" value="MFE8699638.1"/>
    <property type="molecule type" value="Genomic_DNA"/>
</dbReference>
<proteinExistence type="predicted"/>
<dbReference type="Proteomes" id="UP001601059">
    <property type="component" value="Unassembled WGS sequence"/>
</dbReference>